<dbReference type="EMBL" id="LBSJ01000035">
    <property type="protein sequence ID" value="KKQ14509.1"/>
    <property type="molecule type" value="Genomic_DNA"/>
</dbReference>
<evidence type="ECO:0000313" key="2">
    <source>
        <dbReference type="EMBL" id="KKQ14509.1"/>
    </source>
</evidence>
<dbReference type="InterPro" id="IPR005074">
    <property type="entry name" value="Peptidase_C39"/>
</dbReference>
<dbReference type="GO" id="GO:0016020">
    <property type="term" value="C:membrane"/>
    <property type="evidence" value="ECO:0007669"/>
    <property type="project" value="InterPro"/>
</dbReference>
<comment type="caution">
    <text evidence="2">The sequence shown here is derived from an EMBL/GenBank/DDBJ whole genome shotgun (WGS) entry which is preliminary data.</text>
</comment>
<dbReference type="AlphaFoldDB" id="A0A0G0HR29"/>
<dbReference type="GO" id="GO:0008233">
    <property type="term" value="F:peptidase activity"/>
    <property type="evidence" value="ECO:0007669"/>
    <property type="project" value="InterPro"/>
</dbReference>
<dbReference type="GO" id="GO:0006508">
    <property type="term" value="P:proteolysis"/>
    <property type="evidence" value="ECO:0007669"/>
    <property type="project" value="InterPro"/>
</dbReference>
<dbReference type="InterPro" id="IPR011990">
    <property type="entry name" value="TPR-like_helical_dom_sf"/>
</dbReference>
<dbReference type="Gene3D" id="3.90.70.10">
    <property type="entry name" value="Cysteine proteinases"/>
    <property type="match status" value="1"/>
</dbReference>
<dbReference type="InterPro" id="IPR039564">
    <property type="entry name" value="Peptidase_C39-like"/>
</dbReference>
<organism evidence="2 3">
    <name type="scientific">Candidatus Daviesbacteria bacterium GW2011_GWA1_36_8</name>
    <dbReference type="NCBI Taxonomy" id="1618417"/>
    <lineage>
        <taxon>Bacteria</taxon>
        <taxon>Candidatus Daviesiibacteriota</taxon>
    </lineage>
</organism>
<dbReference type="Proteomes" id="UP000034448">
    <property type="component" value="Unassembled WGS sequence"/>
</dbReference>
<sequence>MLKIILLIILIAAGFFYYQNQFFSEKEIKTANPILETVNQFIPTPTPQPLIVPDSYEIPIKTHVFQTFNNCGPAAMSMALSYYNISKTQTEIGQALRPYQIPGGDNDDKSVTLEELSKYAENLGLLTYHRPNGSEELLKKFIANDIPVIVRTWTKPNEDIGHYRIIRGYTENEFIQDDSLQNKNLRYSFFEFNEIWKKFNYEYLVLVPKEKQKLAEQILGEDLDFKKSWEYAIELSRKELQKNPDDVYSRFNLSVAFYYIGDYQESVSEFEKVEDSLPFRTLWYQLEPVLAYRKLGNNERVLEITDRILNYHNRAYSELYKLRGDIFKEQGKEIEAEEEYNKAKLYNSTGSYLVNLI</sequence>
<dbReference type="Pfam" id="PF13529">
    <property type="entry name" value="Peptidase_C39_2"/>
    <property type="match status" value="1"/>
</dbReference>
<evidence type="ECO:0000313" key="3">
    <source>
        <dbReference type="Proteomes" id="UP000034448"/>
    </source>
</evidence>
<dbReference type="GO" id="GO:0005524">
    <property type="term" value="F:ATP binding"/>
    <property type="evidence" value="ECO:0007669"/>
    <property type="project" value="InterPro"/>
</dbReference>
<protein>
    <recommendedName>
        <fullName evidence="1">Peptidase C39 domain-containing protein</fullName>
    </recommendedName>
</protein>
<name>A0A0G0HR29_9BACT</name>
<reference evidence="2 3" key="1">
    <citation type="journal article" date="2015" name="Nature">
        <title>rRNA introns, odd ribosomes, and small enigmatic genomes across a large radiation of phyla.</title>
        <authorList>
            <person name="Brown C.T."/>
            <person name="Hug L.A."/>
            <person name="Thomas B.C."/>
            <person name="Sharon I."/>
            <person name="Castelle C.J."/>
            <person name="Singh A."/>
            <person name="Wilkins M.J."/>
            <person name="Williams K.H."/>
            <person name="Banfield J.F."/>
        </authorList>
    </citation>
    <scope>NUCLEOTIDE SEQUENCE [LARGE SCALE GENOMIC DNA]</scope>
</reference>
<dbReference type="SUPFAM" id="SSF48452">
    <property type="entry name" value="TPR-like"/>
    <property type="match status" value="1"/>
</dbReference>
<dbReference type="PROSITE" id="PS50990">
    <property type="entry name" value="PEPTIDASE_C39"/>
    <property type="match status" value="1"/>
</dbReference>
<feature type="domain" description="Peptidase C39" evidence="1">
    <location>
        <begin position="66"/>
        <end position="203"/>
    </location>
</feature>
<gene>
    <name evidence="2" type="ORF">US28_C0035G0003</name>
</gene>
<accession>A0A0G0HR29</accession>
<evidence type="ECO:0000259" key="1">
    <source>
        <dbReference type="PROSITE" id="PS50990"/>
    </source>
</evidence>
<dbReference type="Gene3D" id="1.25.40.10">
    <property type="entry name" value="Tetratricopeptide repeat domain"/>
    <property type="match status" value="2"/>
</dbReference>
<proteinExistence type="predicted"/>